<reference evidence="8" key="1">
    <citation type="submission" date="2020-10" db="EMBL/GenBank/DDBJ databases">
        <authorList>
            <person name="Gilroy R."/>
        </authorList>
    </citation>
    <scope>NUCLEOTIDE SEQUENCE</scope>
    <source>
        <strain evidence="8">CHK184-20233</strain>
    </source>
</reference>
<protein>
    <submittedName>
        <fullName evidence="8">ABC transporter permease</fullName>
    </submittedName>
</protein>
<dbReference type="PIRSF" id="PIRSF018968">
    <property type="entry name" value="ABC_permease_BceB"/>
    <property type="match status" value="1"/>
</dbReference>
<feature type="transmembrane region" description="Helical" evidence="6">
    <location>
        <begin position="57"/>
        <end position="76"/>
    </location>
</feature>
<evidence type="ECO:0000313" key="9">
    <source>
        <dbReference type="Proteomes" id="UP000824232"/>
    </source>
</evidence>
<dbReference type="PANTHER" id="PTHR46795:SF3">
    <property type="entry name" value="ABC TRANSPORTER PERMEASE"/>
    <property type="match status" value="1"/>
</dbReference>
<dbReference type="AlphaFoldDB" id="A0A9D1DTV9"/>
<evidence type="ECO:0000256" key="5">
    <source>
        <dbReference type="ARBA" id="ARBA00023136"/>
    </source>
</evidence>
<evidence type="ECO:0000313" key="8">
    <source>
        <dbReference type="EMBL" id="HIR58910.1"/>
    </source>
</evidence>
<evidence type="ECO:0000259" key="7">
    <source>
        <dbReference type="Pfam" id="PF02687"/>
    </source>
</evidence>
<feature type="transmembrane region" description="Helical" evidence="6">
    <location>
        <begin position="202"/>
        <end position="220"/>
    </location>
</feature>
<feature type="transmembrane region" description="Helical" evidence="6">
    <location>
        <begin position="150"/>
        <end position="171"/>
    </location>
</feature>
<feature type="domain" description="ABC3 transporter permease C-terminal" evidence="7">
    <location>
        <begin position="58"/>
        <end position="179"/>
    </location>
</feature>
<comment type="subcellular location">
    <subcellularLocation>
        <location evidence="1 6">Cell membrane</location>
        <topology evidence="1 6">Multi-pass membrane protein</topology>
    </subcellularLocation>
</comment>
<dbReference type="PANTHER" id="PTHR46795">
    <property type="entry name" value="ABC TRANSPORTER PERMEASE-RELATED-RELATED"/>
    <property type="match status" value="1"/>
</dbReference>
<feature type="transmembrane region" description="Helical" evidence="6">
    <location>
        <begin position="232"/>
        <end position="262"/>
    </location>
</feature>
<feature type="transmembrane region" description="Helical" evidence="6">
    <location>
        <begin position="623"/>
        <end position="646"/>
    </location>
</feature>
<sequence>MLFKLSLGNAKRSIKDYLIYIVTITIAFSLMFSFNLISNSKDILDLADMMKNFRIAMIFVSLIVCFVLGFLINYMIKFIFKRRSKEFGLYLLLGISKKDISLMFILENLILGFISLVLSFFVGILLSTIISSIILNIFNAPYLVKLPTDYLVPILLSLGYFLLIYLVVLLLTKRRIKRLKIHDLLYLDSHNEKSKVTKKKSIVTFIISFILVMGGLLIFNNEFKGVGIEPDTLLVILSIIMLIGGIYLFISSFADFLLSFVLKHKTLKYNKDNLFVMRQFNAKVKTMKKSLGTLSLLITLTLVSLTFSLMFNKIFVIQIDMSAPYDVTIIDDEENFDKYINHIKKEYTIDEIFTYHEYFNDVNYVNDNLSYDYQGWRGTDTYLRVSDYNKLLELKGRGPITLKDNEYYIHSSSSVYDGIMDIKDKLKTIKVGDKTLKLKDVTSLYYTSSWSYGNGFIIVVPDNIVDNLKSESDTLVVDTKEETKEELNNELLNILDDDICERDPETGATYCYASANVFVKGYYLAMNKSVMTIMDFTLFYLAFIFTVVTGTIISVQSINDGITYKKYYDTLNKLGLSKRNILKTVRKQLLMYFLFPVILPFIINFFITTSLNHVFVAFLPTSMTYLSFIFLSSILFLSIYLIYYLISYFSFKRCLDY</sequence>
<proteinExistence type="inferred from homology"/>
<dbReference type="InterPro" id="IPR027022">
    <property type="entry name" value="ABC_permease_BceB-typ"/>
</dbReference>
<evidence type="ECO:0000256" key="4">
    <source>
        <dbReference type="ARBA" id="ARBA00022989"/>
    </source>
</evidence>
<keyword evidence="6" id="KW-0813">Transport</keyword>
<evidence type="ECO:0000256" key="6">
    <source>
        <dbReference type="PIRNR" id="PIRNR018968"/>
    </source>
</evidence>
<keyword evidence="3 6" id="KW-0812">Transmembrane</keyword>
<dbReference type="Proteomes" id="UP000824232">
    <property type="component" value="Unassembled WGS sequence"/>
</dbReference>
<accession>A0A9D1DTV9</accession>
<dbReference type="InterPro" id="IPR052536">
    <property type="entry name" value="ABC-4_Integral_Memb_Prot"/>
</dbReference>
<gene>
    <name evidence="8" type="ORF">IAB38_02565</name>
</gene>
<feature type="transmembrane region" description="Helical" evidence="6">
    <location>
        <begin position="538"/>
        <end position="558"/>
    </location>
</feature>
<dbReference type="Pfam" id="PF02687">
    <property type="entry name" value="FtsX"/>
    <property type="match status" value="1"/>
</dbReference>
<evidence type="ECO:0000256" key="1">
    <source>
        <dbReference type="ARBA" id="ARBA00004651"/>
    </source>
</evidence>
<dbReference type="EMBL" id="DVHC01000027">
    <property type="protein sequence ID" value="HIR58910.1"/>
    <property type="molecule type" value="Genomic_DNA"/>
</dbReference>
<keyword evidence="2 6" id="KW-1003">Cell membrane</keyword>
<name>A0A9D1DTV9_9FIRM</name>
<comment type="similarity">
    <text evidence="6">Belongs to the ABC-4 integral membrane protein family.</text>
</comment>
<dbReference type="GO" id="GO:0005886">
    <property type="term" value="C:plasma membrane"/>
    <property type="evidence" value="ECO:0007669"/>
    <property type="project" value="UniProtKB-SubCell"/>
</dbReference>
<feature type="transmembrane region" description="Helical" evidence="6">
    <location>
        <begin position="589"/>
        <end position="611"/>
    </location>
</feature>
<reference evidence="8" key="2">
    <citation type="journal article" date="2021" name="PeerJ">
        <title>Extensive microbial diversity within the chicken gut microbiome revealed by metagenomics and culture.</title>
        <authorList>
            <person name="Gilroy R."/>
            <person name="Ravi A."/>
            <person name="Getino M."/>
            <person name="Pursley I."/>
            <person name="Horton D.L."/>
            <person name="Alikhan N.F."/>
            <person name="Baker D."/>
            <person name="Gharbi K."/>
            <person name="Hall N."/>
            <person name="Watson M."/>
            <person name="Adriaenssens E.M."/>
            <person name="Foster-Nyarko E."/>
            <person name="Jarju S."/>
            <person name="Secka A."/>
            <person name="Antonio M."/>
            <person name="Oren A."/>
            <person name="Chaudhuri R.R."/>
            <person name="La Ragione R."/>
            <person name="Hildebrand F."/>
            <person name="Pallen M.J."/>
        </authorList>
    </citation>
    <scope>NUCLEOTIDE SEQUENCE</scope>
    <source>
        <strain evidence="8">CHK184-20233</strain>
    </source>
</reference>
<evidence type="ECO:0000256" key="3">
    <source>
        <dbReference type="ARBA" id="ARBA00022692"/>
    </source>
</evidence>
<organism evidence="8 9">
    <name type="scientific">Candidatus Onthousia excrementipullorum</name>
    <dbReference type="NCBI Taxonomy" id="2840884"/>
    <lineage>
        <taxon>Bacteria</taxon>
        <taxon>Bacillati</taxon>
        <taxon>Bacillota</taxon>
        <taxon>Bacilli</taxon>
        <taxon>Candidatus Onthousia</taxon>
    </lineage>
</organism>
<dbReference type="InterPro" id="IPR003838">
    <property type="entry name" value="ABC3_permease_C"/>
</dbReference>
<comment type="caution">
    <text evidence="8">The sequence shown here is derived from an EMBL/GenBank/DDBJ whole genome shotgun (WGS) entry which is preliminary data.</text>
</comment>
<feature type="transmembrane region" description="Helical" evidence="6">
    <location>
        <begin position="291"/>
        <end position="311"/>
    </location>
</feature>
<feature type="transmembrane region" description="Helical" evidence="6">
    <location>
        <begin position="17"/>
        <end position="37"/>
    </location>
</feature>
<evidence type="ECO:0000256" key="2">
    <source>
        <dbReference type="ARBA" id="ARBA00022475"/>
    </source>
</evidence>
<feature type="transmembrane region" description="Helical" evidence="6">
    <location>
        <begin position="109"/>
        <end position="138"/>
    </location>
</feature>
<dbReference type="GO" id="GO:0055085">
    <property type="term" value="P:transmembrane transport"/>
    <property type="evidence" value="ECO:0007669"/>
    <property type="project" value="UniProtKB-UniRule"/>
</dbReference>
<keyword evidence="4 6" id="KW-1133">Transmembrane helix</keyword>
<keyword evidence="5 6" id="KW-0472">Membrane</keyword>